<dbReference type="InterPro" id="IPR018555">
    <property type="entry name" value="C630.06c-like"/>
</dbReference>
<dbReference type="EMBL" id="BDGX01000037">
    <property type="protein sequence ID" value="GAV53593.1"/>
    <property type="molecule type" value="Genomic_DNA"/>
</dbReference>
<protein>
    <submittedName>
        <fullName evidence="2">Uncharacterized protein</fullName>
    </submittedName>
</protein>
<evidence type="ECO:0000313" key="2">
    <source>
        <dbReference type="EMBL" id="GAV53593.1"/>
    </source>
</evidence>
<feature type="region of interest" description="Disordered" evidence="1">
    <location>
        <begin position="1"/>
        <end position="90"/>
    </location>
</feature>
<sequence length="242" mass="28390">MSDFKVVSRKNLYDSDASDEPLPNDDDQQEVYEPPNSLEIVEVDVEKDQEPNDKTESQSQEEFDFPLFSFGNANESTAGDVEVKEDRGRSEAPLMRISLREPSPDRVVQERPRSYYFAEFTQDDHAKFQQSAIGFETILKDSQADDRRGWPQFKGRVLNVSKHNAHIEQLNIRERHCKRRRPGKQQRLARRQGTANEKRREEKDKEIKKMIKKKFHKRGGKKNKKPEFNPLKDAAKPRFRTE</sequence>
<feature type="compositionally biased region" description="Basic residues" evidence="1">
    <location>
        <begin position="175"/>
        <end position="190"/>
    </location>
</feature>
<feature type="region of interest" description="Disordered" evidence="1">
    <location>
        <begin position="169"/>
        <end position="242"/>
    </location>
</feature>
<dbReference type="Proteomes" id="UP000187013">
    <property type="component" value="Unassembled WGS sequence"/>
</dbReference>
<organism evidence="2 3">
    <name type="scientific">Zygosaccharomyces rouxii</name>
    <dbReference type="NCBI Taxonomy" id="4956"/>
    <lineage>
        <taxon>Eukaryota</taxon>
        <taxon>Fungi</taxon>
        <taxon>Dikarya</taxon>
        <taxon>Ascomycota</taxon>
        <taxon>Saccharomycotina</taxon>
        <taxon>Saccharomycetes</taxon>
        <taxon>Saccharomycetales</taxon>
        <taxon>Saccharomycetaceae</taxon>
        <taxon>Zygosaccharomyces</taxon>
    </lineage>
</organism>
<dbReference type="Pfam" id="PF09428">
    <property type="entry name" value="DUF2011"/>
    <property type="match status" value="1"/>
</dbReference>
<name>A0A1Q3ADL2_ZYGRO</name>
<dbReference type="OrthoDB" id="3994490at2759"/>
<feature type="compositionally biased region" description="Basic and acidic residues" evidence="1">
    <location>
        <begin position="81"/>
        <end position="90"/>
    </location>
</feature>
<comment type="caution">
    <text evidence="2">The sequence shown here is derived from an EMBL/GenBank/DDBJ whole genome shotgun (WGS) entry which is preliminary data.</text>
</comment>
<feature type="compositionally biased region" description="Basic residues" evidence="1">
    <location>
        <begin position="210"/>
        <end position="224"/>
    </location>
</feature>
<feature type="compositionally biased region" description="Acidic residues" evidence="1">
    <location>
        <begin position="16"/>
        <end position="30"/>
    </location>
</feature>
<feature type="compositionally biased region" description="Basic and acidic residues" evidence="1">
    <location>
        <begin position="44"/>
        <end position="56"/>
    </location>
</feature>
<accession>A0A1Q3ADL2</accession>
<dbReference type="AlphaFoldDB" id="A0A1Q3ADL2"/>
<reference evidence="2 3" key="1">
    <citation type="submission" date="2016-08" db="EMBL/GenBank/DDBJ databases">
        <title>Draft genome sequence of allopolyploid Zygosaccharomyces rouxii.</title>
        <authorList>
            <person name="Watanabe J."/>
            <person name="Uehara K."/>
            <person name="Mogi Y."/>
            <person name="Tsukioka Y."/>
        </authorList>
    </citation>
    <scope>NUCLEOTIDE SEQUENCE [LARGE SCALE GENOMIC DNA]</scope>
    <source>
        <strain evidence="2 3">NBRC 110957</strain>
    </source>
</reference>
<evidence type="ECO:0000313" key="3">
    <source>
        <dbReference type="Proteomes" id="UP000187013"/>
    </source>
</evidence>
<proteinExistence type="predicted"/>
<feature type="compositionally biased region" description="Basic and acidic residues" evidence="1">
    <location>
        <begin position="233"/>
        <end position="242"/>
    </location>
</feature>
<gene>
    <name evidence="2" type="ORF">ZYGR_0AK00950</name>
</gene>
<evidence type="ECO:0000256" key="1">
    <source>
        <dbReference type="SAM" id="MobiDB-lite"/>
    </source>
</evidence>
<feature type="compositionally biased region" description="Basic and acidic residues" evidence="1">
    <location>
        <begin position="196"/>
        <end position="209"/>
    </location>
</feature>